<dbReference type="InterPro" id="IPR001347">
    <property type="entry name" value="SIS_dom"/>
</dbReference>
<gene>
    <name evidence="4" type="ORF">GBAR_LOCUS30356</name>
</gene>
<keyword evidence="5" id="KW-1185">Reference proteome</keyword>
<protein>
    <submittedName>
        <fullName evidence="4">N-acetylmuramic acid 6-phosphate etherase</fullName>
    </submittedName>
</protein>
<dbReference type="SUPFAM" id="SSF53697">
    <property type="entry name" value="SIS domain"/>
    <property type="match status" value="1"/>
</dbReference>
<feature type="non-terminal residue" evidence="4">
    <location>
        <position position="1"/>
    </location>
</feature>
<evidence type="ECO:0000313" key="4">
    <source>
        <dbReference type="EMBL" id="CAI8055632.1"/>
    </source>
</evidence>
<dbReference type="GO" id="GO:0016803">
    <property type="term" value="F:ether hydrolase activity"/>
    <property type="evidence" value="ECO:0007669"/>
    <property type="project" value="TreeGrafter"/>
</dbReference>
<feature type="domain" description="SIS" evidence="3">
    <location>
        <begin position="1"/>
        <end position="72"/>
    </location>
</feature>
<organism evidence="4 5">
    <name type="scientific">Geodia barretti</name>
    <name type="common">Barrett's horny sponge</name>
    <dbReference type="NCBI Taxonomy" id="519541"/>
    <lineage>
        <taxon>Eukaryota</taxon>
        <taxon>Metazoa</taxon>
        <taxon>Porifera</taxon>
        <taxon>Demospongiae</taxon>
        <taxon>Heteroscleromorpha</taxon>
        <taxon>Tetractinellida</taxon>
        <taxon>Astrophorina</taxon>
        <taxon>Geodiidae</taxon>
        <taxon>Geodia</taxon>
    </lineage>
</organism>
<dbReference type="PROSITE" id="PS01272">
    <property type="entry name" value="GCKR"/>
    <property type="match status" value="1"/>
</dbReference>
<comment type="caution">
    <text evidence="4">The sequence shown here is derived from an EMBL/GenBank/DDBJ whole genome shotgun (WGS) entry which is preliminary data.</text>
</comment>
<dbReference type="AlphaFoldDB" id="A0AA35XLB8"/>
<sequence>IGALREAHAIGATTILLCCVPPPEQLKGWVTHFIAPIVGPEIIAGSTRLKAGTATKLVLNMLTTVSMIKLGKIYNNLMVDVHASNTKLVARSIRIVQAIIGVDAAVAEEALARAGGRAKLAIVMLAKGLNPTDANILLEEHEGFLRHILD</sequence>
<dbReference type="Pfam" id="PF20741">
    <property type="entry name" value="GKRP-like_C"/>
    <property type="match status" value="1"/>
</dbReference>
<dbReference type="InterPro" id="IPR046348">
    <property type="entry name" value="SIS_dom_sf"/>
</dbReference>
<dbReference type="GO" id="GO:0046348">
    <property type="term" value="P:amino sugar catabolic process"/>
    <property type="evidence" value="ECO:0007669"/>
    <property type="project" value="TreeGrafter"/>
</dbReference>
<reference evidence="4" key="1">
    <citation type="submission" date="2023-03" db="EMBL/GenBank/DDBJ databases">
        <authorList>
            <person name="Steffen K."/>
            <person name="Cardenas P."/>
        </authorList>
    </citation>
    <scope>NUCLEOTIDE SEQUENCE</scope>
</reference>
<keyword evidence="2" id="KW-0119">Carbohydrate metabolism</keyword>
<evidence type="ECO:0000256" key="2">
    <source>
        <dbReference type="ARBA" id="ARBA00023277"/>
    </source>
</evidence>
<accession>A0AA35XLB8</accession>
<dbReference type="EMBL" id="CASHTH010004289">
    <property type="protein sequence ID" value="CAI8055632.1"/>
    <property type="molecule type" value="Genomic_DNA"/>
</dbReference>
<dbReference type="PROSITE" id="PS51464">
    <property type="entry name" value="SIS"/>
    <property type="match status" value="1"/>
</dbReference>
<evidence type="ECO:0000259" key="3">
    <source>
        <dbReference type="PROSITE" id="PS51464"/>
    </source>
</evidence>
<dbReference type="PANTHER" id="PTHR10088:SF4">
    <property type="entry name" value="GLUCOKINASE REGULATORY PROTEIN"/>
    <property type="match status" value="1"/>
</dbReference>
<keyword evidence="1" id="KW-0456">Lyase</keyword>
<dbReference type="InterPro" id="IPR005486">
    <property type="entry name" value="Glucokinase_regulatory_CS"/>
</dbReference>
<evidence type="ECO:0000313" key="5">
    <source>
        <dbReference type="Proteomes" id="UP001174909"/>
    </source>
</evidence>
<proteinExistence type="predicted"/>
<evidence type="ECO:0000256" key="1">
    <source>
        <dbReference type="ARBA" id="ARBA00023239"/>
    </source>
</evidence>
<dbReference type="InterPro" id="IPR040190">
    <property type="entry name" value="MURQ/GCKR"/>
</dbReference>
<dbReference type="PANTHER" id="PTHR10088">
    <property type="entry name" value="GLUCOKINASE REGULATORY PROTEIN"/>
    <property type="match status" value="1"/>
</dbReference>
<dbReference type="Proteomes" id="UP001174909">
    <property type="component" value="Unassembled WGS sequence"/>
</dbReference>
<dbReference type="Gene3D" id="3.40.50.10490">
    <property type="entry name" value="Glucose-6-phosphate isomerase like protein, domain 1"/>
    <property type="match status" value="1"/>
</dbReference>
<dbReference type="GO" id="GO:0009254">
    <property type="term" value="P:peptidoglycan turnover"/>
    <property type="evidence" value="ECO:0007669"/>
    <property type="project" value="TreeGrafter"/>
</dbReference>
<dbReference type="Gene3D" id="1.10.8.1080">
    <property type="match status" value="1"/>
</dbReference>
<dbReference type="GO" id="GO:0016835">
    <property type="term" value="F:carbon-oxygen lyase activity"/>
    <property type="evidence" value="ECO:0007669"/>
    <property type="project" value="TreeGrafter"/>
</dbReference>
<dbReference type="FunFam" id="1.10.8.1080:FF:000001">
    <property type="entry name" value="N-acetylmuramic acid 6-phosphate etherase"/>
    <property type="match status" value="1"/>
</dbReference>
<dbReference type="GO" id="GO:0097367">
    <property type="term" value="F:carbohydrate derivative binding"/>
    <property type="evidence" value="ECO:0007669"/>
    <property type="project" value="InterPro"/>
</dbReference>
<dbReference type="NCBIfam" id="NF003915">
    <property type="entry name" value="PRK05441.1"/>
    <property type="match status" value="1"/>
</dbReference>
<name>A0AA35XLB8_GEOBA</name>